<feature type="compositionally biased region" description="Basic and acidic residues" evidence="1">
    <location>
        <begin position="115"/>
        <end position="131"/>
    </location>
</feature>
<feature type="compositionally biased region" description="Basic and acidic residues" evidence="1">
    <location>
        <begin position="301"/>
        <end position="315"/>
    </location>
</feature>
<comment type="caution">
    <text evidence="3">The sequence shown here is derived from an EMBL/GenBank/DDBJ whole genome shotgun (WGS) entry which is preliminary data.</text>
</comment>
<feature type="compositionally biased region" description="Basic and acidic residues" evidence="1">
    <location>
        <begin position="7"/>
        <end position="18"/>
    </location>
</feature>
<dbReference type="InterPro" id="IPR058348">
    <property type="entry name" value="DUF8035"/>
</dbReference>
<evidence type="ECO:0000313" key="3">
    <source>
        <dbReference type="EMBL" id="PHH63992.1"/>
    </source>
</evidence>
<evidence type="ECO:0000259" key="2">
    <source>
        <dbReference type="Pfam" id="PF26118"/>
    </source>
</evidence>
<evidence type="ECO:0000256" key="1">
    <source>
        <dbReference type="SAM" id="MobiDB-lite"/>
    </source>
</evidence>
<feature type="compositionally biased region" description="Pro residues" evidence="1">
    <location>
        <begin position="174"/>
        <end position="185"/>
    </location>
</feature>
<feature type="compositionally biased region" description="Basic and acidic residues" evidence="1">
    <location>
        <begin position="42"/>
        <end position="71"/>
    </location>
</feature>
<proteinExistence type="predicted"/>
<dbReference type="STRING" id="1399860.A0A2C5Y9R8"/>
<dbReference type="AlphaFoldDB" id="A0A2C5Y9R8"/>
<name>A0A2C5Y9R8_9HYPO</name>
<protein>
    <recommendedName>
        <fullName evidence="2">DUF8035 domain-containing protein</fullName>
    </recommendedName>
</protein>
<feature type="compositionally biased region" description="Basic and acidic residues" evidence="1">
    <location>
        <begin position="154"/>
        <end position="172"/>
    </location>
</feature>
<reference evidence="3 4" key="1">
    <citation type="submission" date="2017-06" db="EMBL/GenBank/DDBJ databases">
        <title>Ant-infecting Ophiocordyceps genomes reveal a high diversity of potential behavioral manipulation genes and a possible major role for enterotoxins.</title>
        <authorList>
            <person name="De Bekker C."/>
            <person name="Evans H.C."/>
            <person name="Brachmann A."/>
            <person name="Hughes D.P."/>
        </authorList>
    </citation>
    <scope>NUCLEOTIDE SEQUENCE [LARGE SCALE GENOMIC DNA]</scope>
    <source>
        <strain evidence="3 4">Map64</strain>
    </source>
</reference>
<gene>
    <name evidence="3" type="ORF">CDD81_5097</name>
</gene>
<dbReference type="Pfam" id="PF26118">
    <property type="entry name" value="DUF8035"/>
    <property type="match status" value="1"/>
</dbReference>
<sequence>MSRRSVRMTEFEERDHLPHPRRSAPELDEADYRSRGARPRVATREVDEVDIRMQREDRTPAFLRDDARRSEAGPMVLRKRDVEYYDRHNPRRSPSPVRSMRDVARRPKSVSPPSLRDEHEHSRTRFVERERIRHRSPSAPPVRFVRARSPTPVDQERERIRTRIVEKEKERMPSPSPSPPPPPVIRGPTIEREVITHWTDVDHGVVRARPPSPAPPPRPRARERETDIDISLSKNRTEVDIYQSNSRPRSKSRDRRSRYYEDDVVVRRDGERLRIDEHSSSSRRRAQSAAPSTIPFDDEADHITSKIDSRGRMGESRGGATKDWTIVDVPPGTERVRMDGIGGASTDTTWERYSGVRRTQFIPERDGVLVPRDPSPAPTRDRSSMAIYDREREIDVDIDRRVTRTPLLPPPPPAPAKDMWTEITKDLVMREAIEELGYEYEETREFFYIMDYLKYEDVCELTERSESIRRARKDRVREIQWERDWRDEWERPFRRQHYRDHHDHWRSSREEWDDERIREREVMFDSRRPTYGYLR</sequence>
<feature type="compositionally biased region" description="Basic and acidic residues" evidence="1">
    <location>
        <begin position="78"/>
        <end position="88"/>
    </location>
</feature>
<feature type="region of interest" description="Disordered" evidence="1">
    <location>
        <begin position="1"/>
        <end position="259"/>
    </location>
</feature>
<evidence type="ECO:0000313" key="4">
    <source>
        <dbReference type="Proteomes" id="UP000226192"/>
    </source>
</evidence>
<dbReference type="OrthoDB" id="5410752at2759"/>
<feature type="region of interest" description="Disordered" evidence="1">
    <location>
        <begin position="272"/>
        <end position="327"/>
    </location>
</feature>
<dbReference type="Proteomes" id="UP000226192">
    <property type="component" value="Unassembled WGS sequence"/>
</dbReference>
<keyword evidence="4" id="KW-1185">Reference proteome</keyword>
<feature type="compositionally biased region" description="Basic and acidic residues" evidence="1">
    <location>
        <begin position="189"/>
        <end position="205"/>
    </location>
</feature>
<accession>A0A2C5Y9R8</accession>
<dbReference type="EMBL" id="NJET01000038">
    <property type="protein sequence ID" value="PHH63992.1"/>
    <property type="molecule type" value="Genomic_DNA"/>
</dbReference>
<feature type="domain" description="DUF8035" evidence="2">
    <location>
        <begin position="417"/>
        <end position="471"/>
    </location>
</feature>
<organism evidence="3 4">
    <name type="scientific">Ophiocordyceps australis</name>
    <dbReference type="NCBI Taxonomy" id="1399860"/>
    <lineage>
        <taxon>Eukaryota</taxon>
        <taxon>Fungi</taxon>
        <taxon>Dikarya</taxon>
        <taxon>Ascomycota</taxon>
        <taxon>Pezizomycotina</taxon>
        <taxon>Sordariomycetes</taxon>
        <taxon>Hypocreomycetidae</taxon>
        <taxon>Hypocreales</taxon>
        <taxon>Ophiocordycipitaceae</taxon>
        <taxon>Ophiocordyceps</taxon>
    </lineage>
</organism>